<sequence>MEKVGRKEADETLSPSTLSTEMFFNIQTCILSKKWCLLFGRSGADNVQYPIFGFVSRSPQSLNLLLER</sequence>
<name>A0A1V4JN38_PATFA</name>
<proteinExistence type="predicted"/>
<accession>A0A1V4JN38</accession>
<organism evidence="1 2">
    <name type="scientific">Patagioenas fasciata monilis</name>
    <dbReference type="NCBI Taxonomy" id="372326"/>
    <lineage>
        <taxon>Eukaryota</taxon>
        <taxon>Metazoa</taxon>
        <taxon>Chordata</taxon>
        <taxon>Craniata</taxon>
        <taxon>Vertebrata</taxon>
        <taxon>Euteleostomi</taxon>
        <taxon>Archelosauria</taxon>
        <taxon>Archosauria</taxon>
        <taxon>Dinosauria</taxon>
        <taxon>Saurischia</taxon>
        <taxon>Theropoda</taxon>
        <taxon>Coelurosauria</taxon>
        <taxon>Aves</taxon>
        <taxon>Neognathae</taxon>
        <taxon>Neoaves</taxon>
        <taxon>Columbimorphae</taxon>
        <taxon>Columbiformes</taxon>
        <taxon>Columbidae</taxon>
        <taxon>Patagioenas</taxon>
    </lineage>
</organism>
<gene>
    <name evidence="1" type="ORF">AV530_005856</name>
</gene>
<keyword evidence="2" id="KW-1185">Reference proteome</keyword>
<protein>
    <submittedName>
        <fullName evidence="1">Uncharacterized protein</fullName>
    </submittedName>
</protein>
<dbReference type="EMBL" id="LSYS01006902">
    <property type="protein sequence ID" value="OPJ73524.1"/>
    <property type="molecule type" value="Genomic_DNA"/>
</dbReference>
<evidence type="ECO:0000313" key="1">
    <source>
        <dbReference type="EMBL" id="OPJ73524.1"/>
    </source>
</evidence>
<dbReference type="AlphaFoldDB" id="A0A1V4JN38"/>
<reference evidence="1 2" key="1">
    <citation type="submission" date="2016-02" db="EMBL/GenBank/DDBJ databases">
        <title>Band-tailed pigeon sequencing and assembly.</title>
        <authorList>
            <person name="Soares A.E."/>
            <person name="Novak B.J."/>
            <person name="Rice E.S."/>
            <person name="O'Connell B."/>
            <person name="Chang D."/>
            <person name="Weber S."/>
            <person name="Shapiro B."/>
        </authorList>
    </citation>
    <scope>NUCLEOTIDE SEQUENCE [LARGE SCALE GENOMIC DNA]</scope>
    <source>
        <strain evidence="1">BTP2013</strain>
        <tissue evidence="1">Blood</tissue>
    </source>
</reference>
<evidence type="ECO:0000313" key="2">
    <source>
        <dbReference type="Proteomes" id="UP000190648"/>
    </source>
</evidence>
<comment type="caution">
    <text evidence="1">The sequence shown here is derived from an EMBL/GenBank/DDBJ whole genome shotgun (WGS) entry which is preliminary data.</text>
</comment>
<dbReference type="Proteomes" id="UP000190648">
    <property type="component" value="Unassembled WGS sequence"/>
</dbReference>